<feature type="transmembrane region" description="Helical" evidence="7">
    <location>
        <begin position="117"/>
        <end position="137"/>
    </location>
</feature>
<feature type="domain" description="Cation efflux protein transmembrane" evidence="8">
    <location>
        <begin position="14"/>
        <end position="207"/>
    </location>
</feature>
<evidence type="ECO:0000256" key="5">
    <source>
        <dbReference type="ARBA" id="ARBA00022989"/>
    </source>
</evidence>
<evidence type="ECO:0000313" key="11">
    <source>
        <dbReference type="Proteomes" id="UP000323439"/>
    </source>
</evidence>
<dbReference type="InterPro" id="IPR027470">
    <property type="entry name" value="Cation_efflux_CTD"/>
</dbReference>
<sequence length="300" mass="32969">MEQDRSKTGKKASMIAIGSNCLLTVLNIVVGLLGGSYALVAEGMHTFTDIVTSIVAYIGFKLSQRPADERFPEGYGRAEALAGLVIVIFLTFISFEIMDGAHHKLENPSSIVAPDNYVVIMAALGIVLNFVISRYIIKIGREINSPAIEADGQHQRTDIYTSIAILISVAVAKMGFPMLDPIIGFVIGILILKTAYEIGKENVLHIMGFVPDHDNLTAKIRRKANKTPNASDAHNILIDNFASYLIVHLHVKVDANLTVQEAHKVTSQVEQNILQIPEIRYVSVKPCPFDEDQCNDKKDD</sequence>
<proteinExistence type="inferred from homology"/>
<evidence type="ECO:0000259" key="9">
    <source>
        <dbReference type="Pfam" id="PF16916"/>
    </source>
</evidence>
<dbReference type="InterPro" id="IPR050291">
    <property type="entry name" value="CDF_Transporter"/>
</dbReference>
<gene>
    <name evidence="10" type="ORF">SAMN02910315_00706</name>
</gene>
<accession>A0A1G5VKP9</accession>
<feature type="transmembrane region" description="Helical" evidence="7">
    <location>
        <begin position="12"/>
        <end position="33"/>
    </location>
</feature>
<dbReference type="Gene3D" id="3.30.70.1350">
    <property type="entry name" value="Cation efflux protein, cytoplasmic domain"/>
    <property type="match status" value="1"/>
</dbReference>
<evidence type="ECO:0000256" key="4">
    <source>
        <dbReference type="ARBA" id="ARBA00022692"/>
    </source>
</evidence>
<comment type="subcellular location">
    <subcellularLocation>
        <location evidence="1">Membrane</location>
        <topology evidence="1">Multi-pass membrane protein</topology>
    </subcellularLocation>
</comment>
<dbReference type="PANTHER" id="PTHR43840">
    <property type="entry name" value="MITOCHONDRIAL METAL TRANSPORTER 1-RELATED"/>
    <property type="match status" value="1"/>
</dbReference>
<protein>
    <submittedName>
        <fullName evidence="10">Cation diffusion facilitator family transporter</fullName>
    </submittedName>
</protein>
<evidence type="ECO:0000259" key="8">
    <source>
        <dbReference type="Pfam" id="PF01545"/>
    </source>
</evidence>
<feature type="transmembrane region" description="Helical" evidence="7">
    <location>
        <begin position="80"/>
        <end position="97"/>
    </location>
</feature>
<dbReference type="InterPro" id="IPR002524">
    <property type="entry name" value="Cation_efflux"/>
</dbReference>
<keyword evidence="6 7" id="KW-0472">Membrane</keyword>
<evidence type="ECO:0000256" key="1">
    <source>
        <dbReference type="ARBA" id="ARBA00004141"/>
    </source>
</evidence>
<name>A0A1G5VKP9_9EURY</name>
<dbReference type="PANTHER" id="PTHR43840:SF15">
    <property type="entry name" value="MITOCHONDRIAL METAL TRANSPORTER 1-RELATED"/>
    <property type="match status" value="1"/>
</dbReference>
<dbReference type="GO" id="GO:0016020">
    <property type="term" value="C:membrane"/>
    <property type="evidence" value="ECO:0007669"/>
    <property type="project" value="UniProtKB-SubCell"/>
</dbReference>
<reference evidence="10 11" key="1">
    <citation type="submission" date="2016-10" db="EMBL/GenBank/DDBJ databases">
        <authorList>
            <person name="Varghese N."/>
            <person name="Submissions S."/>
        </authorList>
    </citation>
    <scope>NUCLEOTIDE SEQUENCE [LARGE SCALE GENOMIC DNA]</scope>
    <source>
        <strain evidence="10 11">DSM 16643</strain>
    </source>
</reference>
<evidence type="ECO:0000256" key="7">
    <source>
        <dbReference type="SAM" id="Phobius"/>
    </source>
</evidence>
<evidence type="ECO:0000256" key="3">
    <source>
        <dbReference type="ARBA" id="ARBA00022448"/>
    </source>
</evidence>
<evidence type="ECO:0000313" key="10">
    <source>
        <dbReference type="EMBL" id="SDA46419.1"/>
    </source>
</evidence>
<dbReference type="EMBL" id="FMXB01000004">
    <property type="protein sequence ID" value="SDA46419.1"/>
    <property type="molecule type" value="Genomic_DNA"/>
</dbReference>
<comment type="similarity">
    <text evidence="2">Belongs to the cation diffusion facilitator (CDF) transporter (TC 2.A.4) family.</text>
</comment>
<dbReference type="SUPFAM" id="SSF160240">
    <property type="entry name" value="Cation efflux protein cytoplasmic domain-like"/>
    <property type="match status" value="1"/>
</dbReference>
<dbReference type="SUPFAM" id="SSF161111">
    <property type="entry name" value="Cation efflux protein transmembrane domain-like"/>
    <property type="match status" value="1"/>
</dbReference>
<dbReference type="InterPro" id="IPR058533">
    <property type="entry name" value="Cation_efflux_TM"/>
</dbReference>
<dbReference type="InterPro" id="IPR027469">
    <property type="entry name" value="Cation_efflux_TMD_sf"/>
</dbReference>
<keyword evidence="5 7" id="KW-1133">Transmembrane helix</keyword>
<dbReference type="Pfam" id="PF01545">
    <property type="entry name" value="Cation_efflux"/>
    <property type="match status" value="1"/>
</dbReference>
<keyword evidence="11" id="KW-1185">Reference proteome</keyword>
<organism evidence="10 11">
    <name type="scientific">Methanobrevibacter millerae</name>
    <dbReference type="NCBI Taxonomy" id="230361"/>
    <lineage>
        <taxon>Archaea</taxon>
        <taxon>Methanobacteriati</taxon>
        <taxon>Methanobacteriota</taxon>
        <taxon>Methanomada group</taxon>
        <taxon>Methanobacteria</taxon>
        <taxon>Methanobacteriales</taxon>
        <taxon>Methanobacteriaceae</taxon>
        <taxon>Methanobrevibacter</taxon>
    </lineage>
</organism>
<feature type="domain" description="Cation efflux protein cytoplasmic" evidence="9">
    <location>
        <begin position="216"/>
        <end position="283"/>
    </location>
</feature>
<keyword evidence="3" id="KW-0813">Transport</keyword>
<feature type="transmembrane region" description="Helical" evidence="7">
    <location>
        <begin position="158"/>
        <end position="176"/>
    </location>
</feature>
<evidence type="ECO:0000256" key="2">
    <source>
        <dbReference type="ARBA" id="ARBA00008114"/>
    </source>
</evidence>
<dbReference type="Proteomes" id="UP000323439">
    <property type="component" value="Unassembled WGS sequence"/>
</dbReference>
<dbReference type="InterPro" id="IPR036837">
    <property type="entry name" value="Cation_efflux_CTD_sf"/>
</dbReference>
<dbReference type="Gene3D" id="1.20.1510.10">
    <property type="entry name" value="Cation efflux protein transmembrane domain"/>
    <property type="match status" value="1"/>
</dbReference>
<dbReference type="GO" id="GO:0008324">
    <property type="term" value="F:monoatomic cation transmembrane transporter activity"/>
    <property type="evidence" value="ECO:0007669"/>
    <property type="project" value="InterPro"/>
</dbReference>
<dbReference type="RefSeq" id="WP_149731323.1">
    <property type="nucleotide sequence ID" value="NZ_FMXB01000004.1"/>
</dbReference>
<dbReference type="AlphaFoldDB" id="A0A1G5VKP9"/>
<feature type="transmembrane region" description="Helical" evidence="7">
    <location>
        <begin position="39"/>
        <end position="60"/>
    </location>
</feature>
<keyword evidence="4 7" id="KW-0812">Transmembrane</keyword>
<evidence type="ECO:0000256" key="6">
    <source>
        <dbReference type="ARBA" id="ARBA00023136"/>
    </source>
</evidence>
<dbReference type="Pfam" id="PF16916">
    <property type="entry name" value="ZT_dimer"/>
    <property type="match status" value="1"/>
</dbReference>
<dbReference type="FunFam" id="1.20.1510.10:FF:000006">
    <property type="entry name" value="Divalent cation efflux transporter"/>
    <property type="match status" value="1"/>
</dbReference>
<dbReference type="NCBIfam" id="TIGR01297">
    <property type="entry name" value="CDF"/>
    <property type="match status" value="1"/>
</dbReference>
<dbReference type="OrthoDB" id="8907at2157"/>